<evidence type="ECO:0000256" key="7">
    <source>
        <dbReference type="SAM" id="MobiDB-lite"/>
    </source>
</evidence>
<dbReference type="Pfam" id="PF02687">
    <property type="entry name" value="FtsX"/>
    <property type="match status" value="2"/>
</dbReference>
<evidence type="ECO:0000256" key="3">
    <source>
        <dbReference type="ARBA" id="ARBA00022692"/>
    </source>
</evidence>
<feature type="transmembrane region" description="Helical" evidence="8">
    <location>
        <begin position="820"/>
        <end position="843"/>
    </location>
</feature>
<feature type="domain" description="ABC3 transporter permease C-terminal" evidence="9">
    <location>
        <begin position="828"/>
        <end position="942"/>
    </location>
</feature>
<dbReference type="Gene3D" id="2.60.40.1120">
    <property type="entry name" value="Carboxypeptidase-like, regulatory domain"/>
    <property type="match status" value="1"/>
</dbReference>
<feature type="compositionally biased region" description="Polar residues" evidence="7">
    <location>
        <begin position="647"/>
        <end position="664"/>
    </location>
</feature>
<dbReference type="EMBL" id="JBHUDC010000006">
    <property type="protein sequence ID" value="MFD1514140.1"/>
    <property type="molecule type" value="Genomic_DNA"/>
</dbReference>
<dbReference type="InterPro" id="IPR050250">
    <property type="entry name" value="Macrolide_Exporter_MacB"/>
</dbReference>
<keyword evidence="4 8" id="KW-1133">Transmembrane helix</keyword>
<keyword evidence="2" id="KW-1003">Cell membrane</keyword>
<feature type="transmembrane region" description="Helical" evidence="8">
    <location>
        <begin position="920"/>
        <end position="944"/>
    </location>
</feature>
<dbReference type="GO" id="GO:0005886">
    <property type="term" value="C:plasma membrane"/>
    <property type="evidence" value="ECO:0007669"/>
    <property type="project" value="UniProtKB-SubCell"/>
</dbReference>
<keyword evidence="11" id="KW-1185">Reference proteome</keyword>
<dbReference type="Gene3D" id="2.60.40.10">
    <property type="entry name" value="Immunoglobulins"/>
    <property type="match status" value="1"/>
</dbReference>
<feature type="transmembrane region" description="Helical" evidence="8">
    <location>
        <begin position="184"/>
        <end position="206"/>
    </location>
</feature>
<dbReference type="AlphaFoldDB" id="A0ABD6AW67"/>
<gene>
    <name evidence="10" type="ORF">ACFSBT_12720</name>
</gene>
<feature type="transmembrane region" description="Helical" evidence="8">
    <location>
        <begin position="878"/>
        <end position="900"/>
    </location>
</feature>
<keyword evidence="5 8" id="KW-0472">Membrane</keyword>
<organism evidence="10 11">
    <name type="scientific">Halomarina rubra</name>
    <dbReference type="NCBI Taxonomy" id="2071873"/>
    <lineage>
        <taxon>Archaea</taxon>
        <taxon>Methanobacteriati</taxon>
        <taxon>Methanobacteriota</taxon>
        <taxon>Stenosarchaea group</taxon>
        <taxon>Halobacteria</taxon>
        <taxon>Halobacteriales</taxon>
        <taxon>Natronomonadaceae</taxon>
        <taxon>Halomarina</taxon>
    </lineage>
</organism>
<accession>A0ABD6AW67</accession>
<feature type="transmembrane region" description="Helical" evidence="8">
    <location>
        <begin position="239"/>
        <end position="262"/>
    </location>
</feature>
<proteinExistence type="inferred from homology"/>
<evidence type="ECO:0000259" key="9">
    <source>
        <dbReference type="Pfam" id="PF02687"/>
    </source>
</evidence>
<comment type="similarity">
    <text evidence="6">Belongs to the ABC-4 integral membrane protein family.</text>
</comment>
<dbReference type="PANTHER" id="PTHR30572:SF4">
    <property type="entry name" value="ABC TRANSPORTER PERMEASE YTRF"/>
    <property type="match status" value="1"/>
</dbReference>
<evidence type="ECO:0000313" key="11">
    <source>
        <dbReference type="Proteomes" id="UP001597187"/>
    </source>
</evidence>
<evidence type="ECO:0000256" key="6">
    <source>
        <dbReference type="ARBA" id="ARBA00038076"/>
    </source>
</evidence>
<dbReference type="Proteomes" id="UP001597187">
    <property type="component" value="Unassembled WGS sequence"/>
</dbReference>
<evidence type="ECO:0000256" key="1">
    <source>
        <dbReference type="ARBA" id="ARBA00004651"/>
    </source>
</evidence>
<feature type="region of interest" description="Disordered" evidence="7">
    <location>
        <begin position="647"/>
        <end position="671"/>
    </location>
</feature>
<evidence type="ECO:0000256" key="2">
    <source>
        <dbReference type="ARBA" id="ARBA00022475"/>
    </source>
</evidence>
<feature type="domain" description="ABC3 transporter permease C-terminal" evidence="9">
    <location>
        <begin position="194"/>
        <end position="309"/>
    </location>
</feature>
<sequence length="954" mass="98231">MSYQRALLTRWSGRDRLAIVVVAVTAAFLVGAVVVLLAIAGQTTAIASEFGTETAVELTEMPADGVDGTVLPLSTVEVDGEQYTLIGIPDGGAHGIATPDGVSGPLSGSSALIEGEQATLKRSVDAQAAETPFPDEWLISDAQTARELGPTRGLVLRESSSPTPDSGAPLVGALAFFLIGTRQILGLLTVVCGGAAVLIGVIIFSVTRMTVRERRETLTVLRATGATPRRVLLLMAARAGLLTLVGVTLGYSIGVIIPNAAVNIAVTLGLPVGLPMGIDTQTALIIVGMLGGLVCVGVVAGVLAAIPVVRGAPLDSPSTFSVRWPGSPSFLPSSAVVPTTATLAVFIAFVLVTVSLGGVVGAVGGTADQSGGTIVAPNAVHPVASQVDKTYADALQRSGTAASPEILLFQVHDGHAFPARGVEFDAYQSVTDAELVAGREPNATDEAVIGTSLANTLELGIGDEIALGGSTTEGIVTVEIVGTFSGEGANDDHLLVSIPVAQHLSTTSHGNVNIIRLASARSKTVSDGIIPLDINTPQRVVRGETATVRIQVRNVGATEASEQVRVQFGSQRRTKQVSLAADEQQILAVQFNASSVGEQTVQVANTTRTVTVVSPDALRLKQVPRTGPPNASLQVRVRSMAGQSVPNATVTVGSNSVGTNQNGNGRIRLPSASGDYDLRVEADNRTVTRQISVRSNTTRTPAVSLATPNETGVFTTPRGRVTISNPWASNISSQVSIDGPGATLSEQVRLRPGESRRLSATFERRPPGTYTVRVTVDNRTVERQYRVTGDDRIASAIASSGRISAGSGTSGLLSRAFGNIGLVLATLLGLGVVMTAGSTIAAFSDSVQARRRDVGIHRALGANPIQVGKMVGADALRIAIPAGIGGVTLAILVLVCLSWVGALTVFGVQLAPSFPVGTLGLITVGGVVLALFSALVVTIRFAVVDPSRLFGGSR</sequence>
<evidence type="ECO:0000256" key="4">
    <source>
        <dbReference type="ARBA" id="ARBA00022989"/>
    </source>
</evidence>
<evidence type="ECO:0000313" key="10">
    <source>
        <dbReference type="EMBL" id="MFD1514140.1"/>
    </source>
</evidence>
<comment type="subcellular location">
    <subcellularLocation>
        <location evidence="1">Cell membrane</location>
        <topology evidence="1">Multi-pass membrane protein</topology>
    </subcellularLocation>
</comment>
<reference evidence="10 11" key="1">
    <citation type="journal article" date="2019" name="Int. J. Syst. Evol. Microbiol.">
        <title>The Global Catalogue of Microorganisms (GCM) 10K type strain sequencing project: providing services to taxonomists for standard genome sequencing and annotation.</title>
        <authorList>
            <consortium name="The Broad Institute Genomics Platform"/>
            <consortium name="The Broad Institute Genome Sequencing Center for Infectious Disease"/>
            <person name="Wu L."/>
            <person name="Ma J."/>
        </authorList>
    </citation>
    <scope>NUCLEOTIDE SEQUENCE [LARGE SCALE GENOMIC DNA]</scope>
    <source>
        <strain evidence="10 11">CGMCC 1.12563</strain>
    </source>
</reference>
<keyword evidence="3 8" id="KW-0812">Transmembrane</keyword>
<evidence type="ECO:0000256" key="8">
    <source>
        <dbReference type="SAM" id="Phobius"/>
    </source>
</evidence>
<dbReference type="InterPro" id="IPR013783">
    <property type="entry name" value="Ig-like_fold"/>
</dbReference>
<feature type="transmembrane region" description="Helical" evidence="8">
    <location>
        <begin position="17"/>
        <end position="40"/>
    </location>
</feature>
<protein>
    <submittedName>
        <fullName evidence="10">FtsX-like permease family protein</fullName>
    </submittedName>
</protein>
<comment type="caution">
    <text evidence="10">The sequence shown here is derived from an EMBL/GenBank/DDBJ whole genome shotgun (WGS) entry which is preliminary data.</text>
</comment>
<dbReference type="InterPro" id="IPR003838">
    <property type="entry name" value="ABC3_permease_C"/>
</dbReference>
<evidence type="ECO:0000256" key="5">
    <source>
        <dbReference type="ARBA" id="ARBA00023136"/>
    </source>
</evidence>
<dbReference type="PANTHER" id="PTHR30572">
    <property type="entry name" value="MEMBRANE COMPONENT OF TRANSPORTER-RELATED"/>
    <property type="match status" value="1"/>
</dbReference>
<name>A0ABD6AW67_9EURY</name>
<dbReference type="RefSeq" id="WP_250874111.1">
    <property type="nucleotide sequence ID" value="NZ_JALXFV010000006.1"/>
</dbReference>
<feature type="transmembrane region" description="Helical" evidence="8">
    <location>
        <begin position="282"/>
        <end position="309"/>
    </location>
</feature>